<gene>
    <name evidence="1" type="ORF">QUD52_13595</name>
</gene>
<dbReference type="Pfam" id="PF07799">
    <property type="entry name" value="DUF1643"/>
    <property type="match status" value="1"/>
</dbReference>
<comment type="caution">
    <text evidence="1">The sequence shown here is derived from an EMBL/GenBank/DDBJ whole genome shotgun (WGS) entry which is preliminary data.</text>
</comment>
<accession>A0AAW7JAS8</accession>
<dbReference type="EMBL" id="JAUCAE010000065">
    <property type="protein sequence ID" value="MDM7548018.1"/>
    <property type="molecule type" value="Genomic_DNA"/>
</dbReference>
<proteinExistence type="predicted"/>
<protein>
    <submittedName>
        <fullName evidence="1">DUF1643 domain-containing protein</fullName>
    </submittedName>
</protein>
<dbReference type="Proteomes" id="UP001240905">
    <property type="component" value="Unassembled WGS sequence"/>
</dbReference>
<organism evidence="1 2">
    <name type="scientific">Lactococcus lactis</name>
    <dbReference type="NCBI Taxonomy" id="1358"/>
    <lineage>
        <taxon>Bacteria</taxon>
        <taxon>Bacillati</taxon>
        <taxon>Bacillota</taxon>
        <taxon>Bacilli</taxon>
        <taxon>Lactobacillales</taxon>
        <taxon>Streptococcaceae</taxon>
        <taxon>Lactococcus</taxon>
    </lineage>
</organism>
<dbReference type="RefSeq" id="WP_289448626.1">
    <property type="nucleotide sequence ID" value="NZ_JAUCAE010000065.1"/>
</dbReference>
<reference evidence="1" key="1">
    <citation type="submission" date="2023-06" db="EMBL/GenBank/DDBJ databases">
        <title>Draft Genome Sequences of lactic acid bacteria strains isolated from fermented milk products.</title>
        <authorList>
            <person name="Elcheninov A.G."/>
            <person name="Klyukina A."/>
            <person name="Zayulina K.S."/>
            <person name="Gavirova L.A."/>
            <person name="Shcherbakova P.A."/>
            <person name="Shestakov A.I."/>
            <person name="Kublanov I.V."/>
            <person name="Kochetkova T.V."/>
        </authorList>
    </citation>
    <scope>NUCLEOTIDE SEQUENCE</scope>
    <source>
        <strain evidence="1">TOM.142</strain>
    </source>
</reference>
<evidence type="ECO:0000313" key="1">
    <source>
        <dbReference type="EMBL" id="MDM7548018.1"/>
    </source>
</evidence>
<dbReference type="AlphaFoldDB" id="A0AAW7JAS8"/>
<name>A0AAW7JAS8_9LACT</name>
<evidence type="ECO:0000313" key="2">
    <source>
        <dbReference type="Proteomes" id="UP001240905"/>
    </source>
</evidence>
<sequence length="204" mass="24232">MNYSILSNRMKLPEPEISVSEVIFDKKKEKRYLLEKRWDKDGEVLCAFMMNPSHASHILSDRTVDQLVKYAENNGYGSLIVVNAISFIEPQSNNLKNSTIHTFDPINWSFIEKAFIKSDHILFDTGYKGQQALYKFIDSKNSQVINILKKYRKKFYCYDIKLSARGHNFYYTPHLRPQFHKKPYYKKNPKPLLNFPNYKKIFRE</sequence>
<dbReference type="InterPro" id="IPR012441">
    <property type="entry name" value="DUF1643"/>
</dbReference>